<evidence type="ECO:0000256" key="1">
    <source>
        <dbReference type="SAM" id="Phobius"/>
    </source>
</evidence>
<comment type="caution">
    <text evidence="3">The sequence shown here is derived from an EMBL/GenBank/DDBJ whole genome shotgun (WGS) entry which is preliminary data.</text>
</comment>
<accession>A0AAW0CXR3</accession>
<keyword evidence="1" id="KW-1133">Transmembrane helix</keyword>
<dbReference type="EMBL" id="JAYKXP010000026">
    <property type="protein sequence ID" value="KAK7044160.1"/>
    <property type="molecule type" value="Genomic_DNA"/>
</dbReference>
<feature type="transmembrane region" description="Helical" evidence="1">
    <location>
        <begin position="126"/>
        <end position="148"/>
    </location>
</feature>
<protein>
    <recommendedName>
        <fullName evidence="5">Transmembrane protein</fullName>
    </recommendedName>
</protein>
<feature type="transmembrane region" description="Helical" evidence="1">
    <location>
        <begin position="160"/>
        <end position="180"/>
    </location>
</feature>
<feature type="signal peptide" evidence="2">
    <location>
        <begin position="1"/>
        <end position="23"/>
    </location>
</feature>
<keyword evidence="1" id="KW-0812">Transmembrane</keyword>
<sequence length="214" mass="21957">MPSLRTISYYLVAALAAATFTNAAPTPLGDITPALQARCGECEAKENPLPVLVKGVQDKISPIADKLNHLPAGGCTPDAVTPIVKEMKDILVDASAQVQVYIDANVDLDILLAGSANGGAAISVNAFASILVGLVNVIVSACLSVLKLTVSVDLQVMVKILADLCITLSLFIQLCLKLVVGLSAAIALQLGAFIALCVQLGIKASVGLLLGISL</sequence>
<evidence type="ECO:0000256" key="2">
    <source>
        <dbReference type="SAM" id="SignalP"/>
    </source>
</evidence>
<name>A0AAW0CXR3_9AGAR</name>
<evidence type="ECO:0008006" key="5">
    <source>
        <dbReference type="Google" id="ProtNLM"/>
    </source>
</evidence>
<organism evidence="3 4">
    <name type="scientific">Paramarasmius palmivorus</name>
    <dbReference type="NCBI Taxonomy" id="297713"/>
    <lineage>
        <taxon>Eukaryota</taxon>
        <taxon>Fungi</taxon>
        <taxon>Dikarya</taxon>
        <taxon>Basidiomycota</taxon>
        <taxon>Agaricomycotina</taxon>
        <taxon>Agaricomycetes</taxon>
        <taxon>Agaricomycetidae</taxon>
        <taxon>Agaricales</taxon>
        <taxon>Marasmiineae</taxon>
        <taxon>Marasmiaceae</taxon>
        <taxon>Paramarasmius</taxon>
    </lineage>
</organism>
<keyword evidence="2" id="KW-0732">Signal</keyword>
<evidence type="ECO:0000313" key="3">
    <source>
        <dbReference type="EMBL" id="KAK7044160.1"/>
    </source>
</evidence>
<proteinExistence type="predicted"/>
<feature type="transmembrane region" description="Helical" evidence="1">
    <location>
        <begin position="186"/>
        <end position="212"/>
    </location>
</feature>
<feature type="chain" id="PRO_5043934222" description="Transmembrane protein" evidence="2">
    <location>
        <begin position="24"/>
        <end position="214"/>
    </location>
</feature>
<gene>
    <name evidence="3" type="ORF">VNI00_007880</name>
</gene>
<evidence type="ECO:0000313" key="4">
    <source>
        <dbReference type="Proteomes" id="UP001383192"/>
    </source>
</evidence>
<keyword evidence="4" id="KW-1185">Reference proteome</keyword>
<reference evidence="3 4" key="1">
    <citation type="submission" date="2024-01" db="EMBL/GenBank/DDBJ databases">
        <title>A draft genome for a cacao thread blight-causing isolate of Paramarasmius palmivorus.</title>
        <authorList>
            <person name="Baruah I.K."/>
            <person name="Bukari Y."/>
            <person name="Amoako-Attah I."/>
            <person name="Meinhardt L.W."/>
            <person name="Bailey B.A."/>
            <person name="Cohen S.P."/>
        </authorList>
    </citation>
    <scope>NUCLEOTIDE SEQUENCE [LARGE SCALE GENOMIC DNA]</scope>
    <source>
        <strain evidence="3 4">GH-12</strain>
    </source>
</reference>
<keyword evidence="1" id="KW-0472">Membrane</keyword>
<dbReference type="AlphaFoldDB" id="A0AAW0CXR3"/>
<dbReference type="Proteomes" id="UP001383192">
    <property type="component" value="Unassembled WGS sequence"/>
</dbReference>